<evidence type="ECO:0000259" key="2">
    <source>
        <dbReference type="SMART" id="SM00867"/>
    </source>
</evidence>
<feature type="chain" id="PRO_5016352300" evidence="1">
    <location>
        <begin position="30"/>
        <end position="197"/>
    </location>
</feature>
<dbReference type="InterPro" id="IPR036761">
    <property type="entry name" value="TTHA0802/YceI-like_sf"/>
</dbReference>
<dbReference type="SUPFAM" id="SSF101874">
    <property type="entry name" value="YceI-like"/>
    <property type="match status" value="1"/>
</dbReference>
<dbReference type="Proteomes" id="UP000245396">
    <property type="component" value="Unassembled WGS sequence"/>
</dbReference>
<proteinExistence type="predicted"/>
<evidence type="ECO:0000313" key="3">
    <source>
        <dbReference type="EMBL" id="PWJ84275.1"/>
    </source>
</evidence>
<evidence type="ECO:0000256" key="1">
    <source>
        <dbReference type="SAM" id="SignalP"/>
    </source>
</evidence>
<dbReference type="Gene3D" id="2.40.128.110">
    <property type="entry name" value="Lipid/polyisoprenoid-binding, YceI-like"/>
    <property type="match status" value="1"/>
</dbReference>
<dbReference type="STRING" id="1192868.GCA_000304395_00178"/>
<keyword evidence="1" id="KW-0732">Signal</keyword>
<name>A0A316C3F1_PSESE</name>
<feature type="domain" description="Lipid/polyisoprenoid-binding YceI-like" evidence="2">
    <location>
        <begin position="38"/>
        <end position="195"/>
    </location>
</feature>
<feature type="signal peptide" evidence="1">
    <location>
        <begin position="1"/>
        <end position="29"/>
    </location>
</feature>
<dbReference type="PANTHER" id="PTHR34406:SF1">
    <property type="entry name" value="PROTEIN YCEI"/>
    <property type="match status" value="1"/>
</dbReference>
<dbReference type="EMBL" id="QGGG01000006">
    <property type="protein sequence ID" value="PWJ84275.1"/>
    <property type="molecule type" value="Genomic_DNA"/>
</dbReference>
<dbReference type="InterPro" id="IPR007372">
    <property type="entry name" value="Lipid/polyisoprenoid-bd_YceI"/>
</dbReference>
<comment type="caution">
    <text evidence="3">The sequence shown here is derived from an EMBL/GenBank/DDBJ whole genome shotgun (WGS) entry which is preliminary data.</text>
</comment>
<reference evidence="3 4" key="1">
    <citation type="submission" date="2018-05" db="EMBL/GenBank/DDBJ databases">
        <title>Genomic Encyclopedia of Type Strains, Phase IV (KMG-IV): sequencing the most valuable type-strain genomes for metagenomic binning, comparative biology and taxonomic classification.</title>
        <authorList>
            <person name="Goeker M."/>
        </authorList>
    </citation>
    <scope>NUCLEOTIDE SEQUENCE [LARGE SCALE GENOMIC DNA]</scope>
    <source>
        <strain evidence="3 4">DSM 6986</strain>
    </source>
</reference>
<evidence type="ECO:0000313" key="4">
    <source>
        <dbReference type="Proteomes" id="UP000245396"/>
    </source>
</evidence>
<dbReference type="PANTHER" id="PTHR34406">
    <property type="entry name" value="PROTEIN YCEI"/>
    <property type="match status" value="1"/>
</dbReference>
<dbReference type="RefSeq" id="WP_244916115.1">
    <property type="nucleotide sequence ID" value="NZ_QGGG01000006.1"/>
</dbReference>
<accession>A0A316C3F1</accession>
<dbReference type="SMART" id="SM00867">
    <property type="entry name" value="YceI"/>
    <property type="match status" value="1"/>
</dbReference>
<dbReference type="Pfam" id="PF04264">
    <property type="entry name" value="YceI"/>
    <property type="match status" value="1"/>
</dbReference>
<gene>
    <name evidence="3" type="ORF">C7441_106191</name>
</gene>
<dbReference type="AlphaFoldDB" id="A0A316C3F1"/>
<organism evidence="3 4">
    <name type="scientific">Pseudaminobacter salicylatoxidans</name>
    <dbReference type="NCBI Taxonomy" id="93369"/>
    <lineage>
        <taxon>Bacteria</taxon>
        <taxon>Pseudomonadati</taxon>
        <taxon>Pseudomonadota</taxon>
        <taxon>Alphaproteobacteria</taxon>
        <taxon>Hyphomicrobiales</taxon>
        <taxon>Phyllobacteriaceae</taxon>
        <taxon>Pseudaminobacter</taxon>
    </lineage>
</organism>
<sequence length="197" mass="21157">MPDQTTASTSMTGAGLALAFLILAGVAHADELADAAGKYRIDPSSHISFSVGQVAGGGIKGDFGKFRGTFRIDGRNIGKSNVNFTLLPASVRTGETRVETFLRSDAIFDVANYPEIVFRSTSVTRTGPDSARIEGNLTARGRTHKAVFNATVERRNARNINFHVQGQVLRSLYGMDAGTPIYSNLVNFNMQLQGSRG</sequence>
<keyword evidence="4" id="KW-1185">Reference proteome</keyword>
<protein>
    <submittedName>
        <fullName evidence="3">Polyisoprenoid-binding protein YceI</fullName>
    </submittedName>
</protein>